<evidence type="ECO:0000259" key="6">
    <source>
        <dbReference type="Pfam" id="PF01120"/>
    </source>
</evidence>
<sequence length="431" mass="49112">MNKFPIPTIPQEEWANCELGVIIHYNLETFHPDLPQNKWKSSPDVMTADTFAPKEVDTDQWMEAAKAMGAKYAVFVANHVTGFAMWPTKQNKYSVVGSPYLDGKADIVRDFINSCKKYDIKPGLYYSTGCNGYYGINDEMLNDTQTETYRNYIKVVESQLEELWGNYGELFEIWFDGGVISLSQGGPNVLELIRKYQPEAICFQGLKEQTHNLRWVGNERGEAPLNCWSTSTKNTCSFGGTEEDRGIGKGNPEGEYWIPAESDMGNRSKQASGGGWGWREGEEHLVYKPEHLLDCYYNTVGRNSNLLLGMAIHRDGYFPDVQQFNEFGRLVNEIYADPVKSTSGTGNKYELDLTELTYIKNISIMEDIHYGERVRDFTVTVETENGMEEIFNAECIGHKRLIKLEKKIKKAILTINQRVDTVIIKDFTLYA</sequence>
<dbReference type="SMART" id="SM00812">
    <property type="entry name" value="Alpha_L_fucos"/>
    <property type="match status" value="1"/>
</dbReference>
<dbReference type="Gene3D" id="2.60.120.260">
    <property type="entry name" value="Galactose-binding domain-like"/>
    <property type="match status" value="1"/>
</dbReference>
<dbReference type="InterPro" id="IPR017853">
    <property type="entry name" value="GH"/>
</dbReference>
<evidence type="ECO:0000256" key="1">
    <source>
        <dbReference type="ARBA" id="ARBA00007951"/>
    </source>
</evidence>
<protein>
    <recommendedName>
        <fullName evidence="2">alpha-L-fucosidase</fullName>
        <ecNumber evidence="2">3.2.1.51</ecNumber>
    </recommendedName>
</protein>
<evidence type="ECO:0000256" key="5">
    <source>
        <dbReference type="ARBA" id="ARBA00023295"/>
    </source>
</evidence>
<keyword evidence="8" id="KW-1185">Reference proteome</keyword>
<dbReference type="PANTHER" id="PTHR10030">
    <property type="entry name" value="ALPHA-L-FUCOSIDASE"/>
    <property type="match status" value="1"/>
</dbReference>
<dbReference type="EC" id="3.2.1.51" evidence="2"/>
<evidence type="ECO:0000313" key="7">
    <source>
        <dbReference type="EMBL" id="NOU75741.1"/>
    </source>
</evidence>
<evidence type="ECO:0000256" key="4">
    <source>
        <dbReference type="ARBA" id="ARBA00022801"/>
    </source>
</evidence>
<reference evidence="7 8" key="1">
    <citation type="submission" date="2019-10" db="EMBL/GenBank/DDBJ databases">
        <title>Description of Paenibacillus terrestris sp. nov.</title>
        <authorList>
            <person name="Carlier A."/>
            <person name="Qi S."/>
        </authorList>
    </citation>
    <scope>NUCLEOTIDE SEQUENCE [LARGE SCALE GENOMIC DNA]</scope>
    <source>
        <strain evidence="7 8">LMG 31458</strain>
    </source>
</reference>
<dbReference type="Proteomes" id="UP000616779">
    <property type="component" value="Unassembled WGS sequence"/>
</dbReference>
<dbReference type="Gene3D" id="3.20.20.80">
    <property type="entry name" value="Glycosidases"/>
    <property type="match status" value="1"/>
</dbReference>
<dbReference type="EMBL" id="WHOA01000229">
    <property type="protein sequence ID" value="NOU75741.1"/>
    <property type="molecule type" value="Genomic_DNA"/>
</dbReference>
<organism evidence="7 8">
    <name type="scientific">Paenibacillus phytorum</name>
    <dbReference type="NCBI Taxonomy" id="2654977"/>
    <lineage>
        <taxon>Bacteria</taxon>
        <taxon>Bacillati</taxon>
        <taxon>Bacillota</taxon>
        <taxon>Bacilli</taxon>
        <taxon>Bacillales</taxon>
        <taxon>Paenibacillaceae</taxon>
        <taxon>Paenibacillus</taxon>
    </lineage>
</organism>
<dbReference type="PANTHER" id="PTHR10030:SF37">
    <property type="entry name" value="ALPHA-L-FUCOSIDASE-RELATED"/>
    <property type="match status" value="1"/>
</dbReference>
<dbReference type="RefSeq" id="WP_171647677.1">
    <property type="nucleotide sequence ID" value="NZ_WHOA01000229.1"/>
</dbReference>
<keyword evidence="4" id="KW-0378">Hydrolase</keyword>
<proteinExistence type="inferred from homology"/>
<comment type="similarity">
    <text evidence="1">Belongs to the glycosyl hydrolase 29 family.</text>
</comment>
<keyword evidence="5" id="KW-0326">Glycosidase</keyword>
<name>A0ABX1Y677_9BACL</name>
<dbReference type="Pfam" id="PF01120">
    <property type="entry name" value="Alpha_L_fucos"/>
    <property type="match status" value="1"/>
</dbReference>
<keyword evidence="3" id="KW-0732">Signal</keyword>
<evidence type="ECO:0000256" key="3">
    <source>
        <dbReference type="ARBA" id="ARBA00022729"/>
    </source>
</evidence>
<gene>
    <name evidence="7" type="ORF">GC098_30985</name>
</gene>
<evidence type="ECO:0000256" key="2">
    <source>
        <dbReference type="ARBA" id="ARBA00012662"/>
    </source>
</evidence>
<dbReference type="SUPFAM" id="SSF51445">
    <property type="entry name" value="(Trans)glycosidases"/>
    <property type="match status" value="1"/>
</dbReference>
<dbReference type="InterPro" id="IPR000933">
    <property type="entry name" value="Glyco_hydro_29"/>
</dbReference>
<comment type="caution">
    <text evidence="7">The sequence shown here is derived from an EMBL/GenBank/DDBJ whole genome shotgun (WGS) entry which is preliminary data.</text>
</comment>
<accession>A0ABX1Y677</accession>
<feature type="domain" description="Glycoside hydrolase family 29 N-terminal" evidence="6">
    <location>
        <begin position="25"/>
        <end position="323"/>
    </location>
</feature>
<dbReference type="InterPro" id="IPR057739">
    <property type="entry name" value="Glyco_hydro_29_N"/>
</dbReference>
<evidence type="ECO:0000313" key="8">
    <source>
        <dbReference type="Proteomes" id="UP000616779"/>
    </source>
</evidence>